<protein>
    <submittedName>
        <fullName evidence="2">Glycosyltransferase involved in cell wall bisynthesis</fullName>
    </submittedName>
</protein>
<accession>A0A1Y6C9R7</accession>
<dbReference type="PANTHER" id="PTHR12526">
    <property type="entry name" value="GLYCOSYLTRANSFERASE"/>
    <property type="match status" value="1"/>
</dbReference>
<proteinExistence type="predicted"/>
<dbReference type="GO" id="GO:0016757">
    <property type="term" value="F:glycosyltransferase activity"/>
    <property type="evidence" value="ECO:0007669"/>
    <property type="project" value="UniProtKB-ARBA"/>
</dbReference>
<feature type="domain" description="Glycosyltransferase subfamily 4-like N-terminal" evidence="1">
    <location>
        <begin position="24"/>
        <end position="138"/>
    </location>
</feature>
<reference evidence="2 3" key="1">
    <citation type="submission" date="2017-04" db="EMBL/GenBank/DDBJ databases">
        <authorList>
            <person name="Afonso C.L."/>
            <person name="Miller P.J."/>
            <person name="Scott M.A."/>
            <person name="Spackman E."/>
            <person name="Goraichik I."/>
            <person name="Dimitrov K.M."/>
            <person name="Suarez D.L."/>
            <person name="Swayne D.E."/>
        </authorList>
    </citation>
    <scope>NUCLEOTIDE SEQUENCE [LARGE SCALE GENOMIC DNA]</scope>
    <source>
        <strain evidence="2 3">USBA 355</strain>
    </source>
</reference>
<dbReference type="Pfam" id="PF13692">
    <property type="entry name" value="Glyco_trans_1_4"/>
    <property type="match status" value="1"/>
</dbReference>
<evidence type="ECO:0000259" key="1">
    <source>
        <dbReference type="Pfam" id="PF13477"/>
    </source>
</evidence>
<dbReference type="EMBL" id="FWZX01000019">
    <property type="protein sequence ID" value="SMF53398.1"/>
    <property type="molecule type" value="Genomic_DNA"/>
</dbReference>
<organism evidence="2 3">
    <name type="scientific">Tistlia consotensis USBA 355</name>
    <dbReference type="NCBI Taxonomy" id="560819"/>
    <lineage>
        <taxon>Bacteria</taxon>
        <taxon>Pseudomonadati</taxon>
        <taxon>Pseudomonadota</taxon>
        <taxon>Alphaproteobacteria</taxon>
        <taxon>Rhodospirillales</taxon>
        <taxon>Rhodovibrionaceae</taxon>
        <taxon>Tistlia</taxon>
    </lineage>
</organism>
<evidence type="ECO:0000313" key="3">
    <source>
        <dbReference type="Proteomes" id="UP000192917"/>
    </source>
</evidence>
<dbReference type="InterPro" id="IPR028098">
    <property type="entry name" value="Glyco_trans_4-like_N"/>
</dbReference>
<dbReference type="Pfam" id="PF13477">
    <property type="entry name" value="Glyco_trans_4_2"/>
    <property type="match status" value="1"/>
</dbReference>
<dbReference type="CDD" id="cd03808">
    <property type="entry name" value="GT4_CapM-like"/>
    <property type="match status" value="1"/>
</dbReference>
<gene>
    <name evidence="2" type="ORF">SAMN05428998_11923</name>
</gene>
<dbReference type="PANTHER" id="PTHR12526:SF638">
    <property type="entry name" value="SPORE COAT PROTEIN SA"/>
    <property type="match status" value="1"/>
</dbReference>
<sequence length="398" mass="42186">MTWRISKHFREVTIWSSLPAMSRRLLFLVNDAGFFLSHRLPLARAAVAAGWQVAVASRADGRRAEIEAAGLAFHPVPIERFGLRPLAELRAALAVAALCRRLQPDLLHCVTLKAVVPGLLGARLAGVPAVVLAVTGAGRTFSDGGPVWRLLQQAIPRYLALLAHDRTRLLVQNPDDGAALAARGYLAGRTVLIRGSGVDLAAFAATPEPAGPMTVLLASRLIAKKGIESYVEAARLAKAERPALRFLLVGAPDPGNRDAIPEARLRAWHEAGAVEWLGRRDDMPALMAGSHVVCLPSQYGEGVPKCLIEGAAAGRALVATDVAGCREVCRDGETGLLVPPGDAGALAAAFLRLAGDPALRRRLGGRARAVAEAEFDVEAVNRRTLALYDSLVSGSRRG</sequence>
<dbReference type="Gene3D" id="3.40.50.2000">
    <property type="entry name" value="Glycogen Phosphorylase B"/>
    <property type="match status" value="2"/>
</dbReference>
<dbReference type="AlphaFoldDB" id="A0A1Y6C9R7"/>
<name>A0A1Y6C9R7_9PROT</name>
<keyword evidence="3" id="KW-1185">Reference proteome</keyword>
<dbReference type="SUPFAM" id="SSF53756">
    <property type="entry name" value="UDP-Glycosyltransferase/glycogen phosphorylase"/>
    <property type="match status" value="1"/>
</dbReference>
<dbReference type="STRING" id="560819.SAMN05428998_11923"/>
<evidence type="ECO:0000313" key="2">
    <source>
        <dbReference type="EMBL" id="SMF53398.1"/>
    </source>
</evidence>
<dbReference type="Proteomes" id="UP000192917">
    <property type="component" value="Unassembled WGS sequence"/>
</dbReference>
<keyword evidence="2" id="KW-0808">Transferase</keyword>